<dbReference type="Pfam" id="PF00583">
    <property type="entry name" value="Acetyltransf_1"/>
    <property type="match status" value="1"/>
</dbReference>
<organism evidence="2 3">
    <name type="scientific">Mammaliicoccus sciuri</name>
    <name type="common">Staphylococcus sciuri</name>
    <dbReference type="NCBI Taxonomy" id="1296"/>
    <lineage>
        <taxon>Bacteria</taxon>
        <taxon>Bacillati</taxon>
        <taxon>Bacillota</taxon>
        <taxon>Bacilli</taxon>
        <taxon>Bacillales</taxon>
        <taxon>Staphylococcaceae</taxon>
        <taxon>Mammaliicoccus</taxon>
    </lineage>
</organism>
<dbReference type="GO" id="GO:0016747">
    <property type="term" value="F:acyltransferase activity, transferring groups other than amino-acyl groups"/>
    <property type="evidence" value="ECO:0007669"/>
    <property type="project" value="InterPro"/>
</dbReference>
<dbReference type="InterPro" id="IPR052829">
    <property type="entry name" value="N-acetyltransferase_domain"/>
</dbReference>
<protein>
    <submittedName>
        <fullName evidence="2">N-acetyltransferase</fullName>
    </submittedName>
</protein>
<dbReference type="InterPro" id="IPR016181">
    <property type="entry name" value="Acyl_CoA_acyltransferase"/>
</dbReference>
<dbReference type="CDD" id="cd04301">
    <property type="entry name" value="NAT_SF"/>
    <property type="match status" value="1"/>
</dbReference>
<dbReference type="PANTHER" id="PTHR43259:SF1">
    <property type="entry name" value="N-ACETYLTRANSFERASE DOMAIN-CONTAINING PROTEIN"/>
    <property type="match status" value="1"/>
</dbReference>
<dbReference type="InterPro" id="IPR000182">
    <property type="entry name" value="GNAT_dom"/>
</dbReference>
<dbReference type="AlphaFoldDB" id="A0AAI8DJ27"/>
<sequence>MNLNIEIGGDYMTVELKLMEMQDFNDFYEVSLKEFADEQVKSGSWSVEEADERSRAYFKKLLPDGLHTEGHKIFNIFNEGDKVGILWLHVFEKDHVLKSFIYDIKINEFDRGKGLGKMTMQALDEYCKEHDIKSIRLHVFGHNQIAYELYKKMGFETTNYYMEKAL</sequence>
<dbReference type="KEGG" id="sscu:CEP64_08495"/>
<evidence type="ECO:0000313" key="2">
    <source>
        <dbReference type="EMBL" id="ASE34622.1"/>
    </source>
</evidence>
<reference evidence="3" key="1">
    <citation type="submission" date="2017-06" db="EMBL/GenBank/DDBJ databases">
        <title>FDA dAtabase for Regulatory Grade micrObial Sequences (FDA-ARGOS): Supporting development and validation of Infectious Disease Dx tests.</title>
        <authorList>
            <person name="Goldberg B."/>
            <person name="Campos J."/>
            <person name="Tallon L."/>
            <person name="Sadzewicz L."/>
            <person name="Sengamalay N."/>
            <person name="Ott S."/>
            <person name="Godinez A."/>
            <person name="Nagaraj S."/>
            <person name="Vavikolanu K."/>
            <person name="Nadendla S."/>
            <person name="George J."/>
            <person name="Geyer C."/>
            <person name="Sichtig H."/>
        </authorList>
    </citation>
    <scope>NUCLEOTIDE SEQUENCE [LARGE SCALE GENOMIC DNA]</scope>
    <source>
        <strain evidence="3">FDAARGOS_285</strain>
    </source>
</reference>
<feature type="domain" description="N-acetyltransferase" evidence="1">
    <location>
        <begin position="14"/>
        <end position="166"/>
    </location>
</feature>
<dbReference type="Gene3D" id="3.40.630.30">
    <property type="match status" value="1"/>
</dbReference>
<dbReference type="Proteomes" id="UP000197058">
    <property type="component" value="Chromosome"/>
</dbReference>
<dbReference type="EMBL" id="CP022046">
    <property type="protein sequence ID" value="ASE34622.1"/>
    <property type="molecule type" value="Genomic_DNA"/>
</dbReference>
<evidence type="ECO:0000259" key="1">
    <source>
        <dbReference type="PROSITE" id="PS51186"/>
    </source>
</evidence>
<proteinExistence type="predicted"/>
<dbReference type="SUPFAM" id="SSF55729">
    <property type="entry name" value="Acyl-CoA N-acyltransferases (Nat)"/>
    <property type="match status" value="1"/>
</dbReference>
<gene>
    <name evidence="2" type="ORF">CEP64_08495</name>
</gene>
<dbReference type="PROSITE" id="PS51186">
    <property type="entry name" value="GNAT"/>
    <property type="match status" value="1"/>
</dbReference>
<name>A0AAI8DJ27_MAMSC</name>
<accession>A0AAI8DJ27</accession>
<dbReference type="PANTHER" id="PTHR43259">
    <property type="entry name" value="SPT10P"/>
    <property type="match status" value="1"/>
</dbReference>
<evidence type="ECO:0000313" key="3">
    <source>
        <dbReference type="Proteomes" id="UP000197058"/>
    </source>
</evidence>